<comment type="caution">
    <text evidence="1">The sequence shown here is derived from an EMBL/GenBank/DDBJ whole genome shotgun (WGS) entry which is preliminary data.</text>
</comment>
<dbReference type="AlphaFoldDB" id="A0A2U0TKD1"/>
<sequence>MILYFYMVDLTSKCKYVCKFKKNSSLDVLNPNFFVLHLFYVATRRVNQQVQNYKTYLKNSHFGVEKFNFSLGLSFNFFCIDIILFSV</sequence>
<organism evidence="1 2">
    <name type="scientific">Hallella colorans</name>
    <dbReference type="NCBI Taxonomy" id="1703337"/>
    <lineage>
        <taxon>Bacteria</taxon>
        <taxon>Pseudomonadati</taxon>
        <taxon>Bacteroidota</taxon>
        <taxon>Bacteroidia</taxon>
        <taxon>Bacteroidales</taxon>
        <taxon>Prevotellaceae</taxon>
        <taxon>Hallella</taxon>
    </lineage>
</organism>
<name>A0A2U0TKD1_9BACT</name>
<evidence type="ECO:0000313" key="2">
    <source>
        <dbReference type="Proteomes" id="UP000245870"/>
    </source>
</evidence>
<gene>
    <name evidence="1" type="ORF">C7379_13315</name>
</gene>
<keyword evidence="2" id="KW-1185">Reference proteome</keyword>
<evidence type="ECO:0000313" key="1">
    <source>
        <dbReference type="EMBL" id="PVX44024.1"/>
    </source>
</evidence>
<proteinExistence type="predicted"/>
<protein>
    <submittedName>
        <fullName evidence="1">Uncharacterized protein</fullName>
    </submittedName>
</protein>
<reference evidence="1 2" key="1">
    <citation type="submission" date="2018-05" db="EMBL/GenBank/DDBJ databases">
        <title>Genomic Encyclopedia of Type Strains, Phase IV (KMG-IV): sequencing the most valuable type-strain genomes for metagenomic binning, comparative biology and taxonomic classification.</title>
        <authorList>
            <person name="Goeker M."/>
        </authorList>
    </citation>
    <scope>NUCLEOTIDE SEQUENCE [LARGE SCALE GENOMIC DNA]</scope>
    <source>
        <strain evidence="1 2">DSM 100333</strain>
    </source>
</reference>
<dbReference type="Proteomes" id="UP000245870">
    <property type="component" value="Unassembled WGS sequence"/>
</dbReference>
<dbReference type="EMBL" id="QENY01000033">
    <property type="protein sequence ID" value="PVX44024.1"/>
    <property type="molecule type" value="Genomic_DNA"/>
</dbReference>
<accession>A0A2U0TKD1</accession>